<comment type="caution">
    <text evidence="2">The sequence shown here is derived from an EMBL/GenBank/DDBJ whole genome shotgun (WGS) entry which is preliminary data.</text>
</comment>
<feature type="compositionally biased region" description="Polar residues" evidence="1">
    <location>
        <begin position="1"/>
        <end position="41"/>
    </location>
</feature>
<dbReference type="Proteomes" id="UP001150538">
    <property type="component" value="Unassembled WGS sequence"/>
</dbReference>
<keyword evidence="3" id="KW-1185">Reference proteome</keyword>
<organism evidence="2 3">
    <name type="scientific">Mycoemilia scoparia</name>
    <dbReference type="NCBI Taxonomy" id="417184"/>
    <lineage>
        <taxon>Eukaryota</taxon>
        <taxon>Fungi</taxon>
        <taxon>Fungi incertae sedis</taxon>
        <taxon>Zoopagomycota</taxon>
        <taxon>Kickxellomycotina</taxon>
        <taxon>Kickxellomycetes</taxon>
        <taxon>Kickxellales</taxon>
        <taxon>Kickxellaceae</taxon>
        <taxon>Mycoemilia</taxon>
    </lineage>
</organism>
<sequence length="134" mass="15196">MDPSTQQRESEAMSQHTSIAQTTNLPDNDMGTSAQQQQQSRRLVEGGIARIDIDKLQRNIENEVTRYSNGMFPRQSQRYYRLMSVLHITRLLYHDGLCDPIHREYYRRLAQIHQQQAAAAAPAGAQNQAAGVQG</sequence>
<proteinExistence type="predicted"/>
<evidence type="ECO:0000313" key="2">
    <source>
        <dbReference type="EMBL" id="KAJ1921054.1"/>
    </source>
</evidence>
<dbReference type="AlphaFoldDB" id="A0A9W8A7C2"/>
<reference evidence="2" key="1">
    <citation type="submission" date="2022-07" db="EMBL/GenBank/DDBJ databases">
        <title>Phylogenomic reconstructions and comparative analyses of Kickxellomycotina fungi.</title>
        <authorList>
            <person name="Reynolds N.K."/>
            <person name="Stajich J.E."/>
            <person name="Barry K."/>
            <person name="Grigoriev I.V."/>
            <person name="Crous P."/>
            <person name="Smith M.E."/>
        </authorList>
    </citation>
    <scope>NUCLEOTIDE SEQUENCE</scope>
    <source>
        <strain evidence="2">NBRC 100468</strain>
    </source>
</reference>
<accession>A0A9W8A7C2</accession>
<dbReference type="OrthoDB" id="5572338at2759"/>
<evidence type="ECO:0000313" key="3">
    <source>
        <dbReference type="Proteomes" id="UP001150538"/>
    </source>
</evidence>
<protein>
    <submittedName>
        <fullName evidence="2">Uncharacterized protein</fullName>
    </submittedName>
</protein>
<dbReference type="EMBL" id="JANBPU010000007">
    <property type="protein sequence ID" value="KAJ1921054.1"/>
    <property type="molecule type" value="Genomic_DNA"/>
</dbReference>
<evidence type="ECO:0000256" key="1">
    <source>
        <dbReference type="SAM" id="MobiDB-lite"/>
    </source>
</evidence>
<feature type="region of interest" description="Disordered" evidence="1">
    <location>
        <begin position="1"/>
        <end position="43"/>
    </location>
</feature>
<gene>
    <name evidence="2" type="ORF">H4219_000912</name>
</gene>
<name>A0A9W8A7C2_9FUNG</name>